<dbReference type="PANTHER" id="PTHR24148:SF64">
    <property type="entry name" value="HETEROKARYON INCOMPATIBILITY DOMAIN-CONTAINING PROTEIN"/>
    <property type="match status" value="1"/>
</dbReference>
<evidence type="ECO:0000256" key="1">
    <source>
        <dbReference type="SAM" id="MobiDB-lite"/>
    </source>
</evidence>
<evidence type="ECO:0000313" key="5">
    <source>
        <dbReference type="Proteomes" id="UP000829685"/>
    </source>
</evidence>
<evidence type="ECO:0000313" key="4">
    <source>
        <dbReference type="EMBL" id="KAI1870277.1"/>
    </source>
</evidence>
<dbReference type="AlphaFoldDB" id="A0A9Q0AQM5"/>
<feature type="transmembrane region" description="Helical" evidence="2">
    <location>
        <begin position="376"/>
        <end position="402"/>
    </location>
</feature>
<organism evidence="4 5">
    <name type="scientific">Neoarthrinium moseri</name>
    <dbReference type="NCBI Taxonomy" id="1658444"/>
    <lineage>
        <taxon>Eukaryota</taxon>
        <taxon>Fungi</taxon>
        <taxon>Dikarya</taxon>
        <taxon>Ascomycota</taxon>
        <taxon>Pezizomycotina</taxon>
        <taxon>Sordariomycetes</taxon>
        <taxon>Xylariomycetidae</taxon>
        <taxon>Amphisphaeriales</taxon>
        <taxon>Apiosporaceae</taxon>
        <taxon>Neoarthrinium</taxon>
    </lineage>
</organism>
<gene>
    <name evidence="4" type="ORF">JX265_006447</name>
</gene>
<sequence>MDDELVQSSSSNDPSTLGSVELHEPLPHKPGTAFIRVIHLHRDSKDIDAPLHATLKLIDLRTCPKFVALSYVWGEYMPEPDTICCNGYTISITRNCSNALRSLRAICGPVDIWVDAICINQDDEVEKIAQIRLMDEIYTWAQTVYIWLGQGNTRSVQALKCLKLASGFRSRLPGVPWTDSRKVMTARRDRFLTGLSIAYLYIRSLIPYLQRFQAYRVRAAFNVHHLDELLNREWIERAWTYQEIILASNPVIVCGNKTITWSCLQKGLDYLNNPVSPFHVRFIDLLRASFSYRGPSAAALGKRTSKITNACHSIRSFHVWRNLYNIWSAASRPTRWNDRTFRSFTVDAESGRYDWSLKIYQERFIEMEKSWHYARLMIALAAIILIPGALMGAGGYLMFLYYTEGSCSPYPSVAFHTKSLECRFYGIMTWVVFGLGGILCVLGVLITVYAVRTTPKVWYQSDENGRSVIGPVQALRERRATVPADKAFALHGVLQRVGISRSTPDYSKPLGEVYHGLFLDLLRHQTSLINLLVDIGPRLPGVPSWVPDWSSIHRWNWISPDYTYDNTTLYGASFPEPQMKISDDKLALWAIKKGTIGWMSDAFQEVATESGPRGSSEASIALAQAMRSFTEWVRVIGESASTQVDSTDSDALGSIYKALVGSPKSPSPEQFDIFKRWLYLIQSQLLDGPVDEPSSPWLSLSADPEVFKFTVSCCNQLAERRTLFVTAEGQVGSGPPTMGTGDRLVLLRGVAVPMVLRTAGKTENTFEVLGPAFISEFADLSSFNGSNFGHDWEAVYLV</sequence>
<dbReference type="InterPro" id="IPR052895">
    <property type="entry name" value="HetReg/Transcr_Mod"/>
</dbReference>
<name>A0A9Q0AQM5_9PEZI</name>
<feature type="compositionally biased region" description="Polar residues" evidence="1">
    <location>
        <begin position="1"/>
        <end position="18"/>
    </location>
</feature>
<evidence type="ECO:0000256" key="2">
    <source>
        <dbReference type="SAM" id="Phobius"/>
    </source>
</evidence>
<dbReference type="Pfam" id="PF06985">
    <property type="entry name" value="HET"/>
    <property type="match status" value="1"/>
</dbReference>
<feature type="region of interest" description="Disordered" evidence="1">
    <location>
        <begin position="1"/>
        <end position="22"/>
    </location>
</feature>
<keyword evidence="2" id="KW-0812">Transmembrane</keyword>
<keyword evidence="2" id="KW-0472">Membrane</keyword>
<dbReference type="EMBL" id="JAFIMR010000014">
    <property type="protein sequence ID" value="KAI1870277.1"/>
    <property type="molecule type" value="Genomic_DNA"/>
</dbReference>
<accession>A0A9Q0AQM5</accession>
<keyword evidence="2" id="KW-1133">Transmembrane helix</keyword>
<protein>
    <recommendedName>
        <fullName evidence="3">Heterokaryon incompatibility domain-containing protein</fullName>
    </recommendedName>
</protein>
<feature type="transmembrane region" description="Helical" evidence="2">
    <location>
        <begin position="427"/>
        <end position="451"/>
    </location>
</feature>
<dbReference type="InterPro" id="IPR010730">
    <property type="entry name" value="HET"/>
</dbReference>
<dbReference type="Proteomes" id="UP000829685">
    <property type="component" value="Unassembled WGS sequence"/>
</dbReference>
<keyword evidence="5" id="KW-1185">Reference proteome</keyword>
<evidence type="ECO:0000259" key="3">
    <source>
        <dbReference type="Pfam" id="PF06985"/>
    </source>
</evidence>
<feature type="domain" description="Heterokaryon incompatibility" evidence="3">
    <location>
        <begin position="66"/>
        <end position="243"/>
    </location>
</feature>
<dbReference type="PANTHER" id="PTHR24148">
    <property type="entry name" value="ANKYRIN REPEAT DOMAIN-CONTAINING PROTEIN 39 HOMOLOG-RELATED"/>
    <property type="match status" value="1"/>
</dbReference>
<dbReference type="Pfam" id="PF26639">
    <property type="entry name" value="Het-6_barrel"/>
    <property type="match status" value="1"/>
</dbReference>
<comment type="caution">
    <text evidence="4">The sequence shown here is derived from an EMBL/GenBank/DDBJ whole genome shotgun (WGS) entry which is preliminary data.</text>
</comment>
<reference evidence="4" key="1">
    <citation type="submission" date="2021-03" db="EMBL/GenBank/DDBJ databases">
        <title>Revisited historic fungal species revealed as producer of novel bioactive compounds through whole genome sequencing and comparative genomics.</title>
        <authorList>
            <person name="Vignolle G.A."/>
            <person name="Hochenegger N."/>
            <person name="Mach R.L."/>
            <person name="Mach-Aigner A.R."/>
            <person name="Javad Rahimi M."/>
            <person name="Salim K.A."/>
            <person name="Chan C.M."/>
            <person name="Lim L.B.L."/>
            <person name="Cai F."/>
            <person name="Druzhinina I.S."/>
            <person name="U'Ren J.M."/>
            <person name="Derntl C."/>
        </authorList>
    </citation>
    <scope>NUCLEOTIDE SEQUENCE</scope>
    <source>
        <strain evidence="4">TUCIM 5799</strain>
    </source>
</reference>
<proteinExistence type="predicted"/>